<feature type="region of interest" description="Disordered" evidence="1">
    <location>
        <begin position="304"/>
        <end position="363"/>
    </location>
</feature>
<dbReference type="Proteomes" id="UP000472273">
    <property type="component" value="Unplaced"/>
</dbReference>
<feature type="compositionally biased region" description="Basic and acidic residues" evidence="1">
    <location>
        <begin position="114"/>
        <end position="143"/>
    </location>
</feature>
<evidence type="ECO:0000256" key="2">
    <source>
        <dbReference type="SAM" id="SignalP"/>
    </source>
</evidence>
<dbReference type="GO" id="GO:0042552">
    <property type="term" value="P:myelination"/>
    <property type="evidence" value="ECO:0007669"/>
    <property type="project" value="TreeGrafter"/>
</dbReference>
<sequence>TIWLIWVIQILCLVDARVNVGLDNAAVSSQETMEISSNSEASGNNLRKEAKPIPSAAKSRFAFAFSRSVPGRTEAQATNSSLGSAQLDVSSEAAQANKASSETRELSVAAATEKASDKNLSEASHTEIKLSAPAKEEDVPLPKSKELTFLDRLFKLEKGSRKSRQQEQNQQEVTVSCPGVGISSEEPAGLNKPVPVVPVTKPETSVPPTQESPAVKPIVKPPEVPVPPPAPTVVVVTNEAPKEITKERSSSTPTPLSKFFWKKVCLDSRVTHLEVSIIIGSAFICNHRFLEKPTLDFTDRPLTQAENRDSASKGSRKNSTDNLNKSQEIPQKTKDPQESRQEEAAEIDSLQNGEDAAQQSPLKRMEKRQTFGGFFKGLVGYLHLPLKMLDCEIVILQLKNGSMWIFIQ</sequence>
<feature type="compositionally biased region" description="Polar residues" evidence="1">
    <location>
        <begin position="31"/>
        <end position="45"/>
    </location>
</feature>
<feature type="compositionally biased region" description="Polar residues" evidence="1">
    <location>
        <begin position="75"/>
        <end position="100"/>
    </location>
</feature>
<keyword evidence="2" id="KW-0732">Signal</keyword>
<keyword evidence="4" id="KW-1185">Reference proteome</keyword>
<evidence type="ECO:0008006" key="5">
    <source>
        <dbReference type="Google" id="ProtNLM"/>
    </source>
</evidence>
<name>A0A670XT99_PSETE</name>
<evidence type="ECO:0000256" key="1">
    <source>
        <dbReference type="SAM" id="MobiDB-lite"/>
    </source>
</evidence>
<evidence type="ECO:0000313" key="4">
    <source>
        <dbReference type="Proteomes" id="UP000472273"/>
    </source>
</evidence>
<dbReference type="GeneTree" id="ENSGT00390000003167"/>
<dbReference type="OMA" id="KFFWKKV"/>
<feature type="region of interest" description="Disordered" evidence="1">
    <location>
        <begin position="31"/>
        <end position="51"/>
    </location>
</feature>
<feature type="chain" id="PRO_5025694557" description="Breast carcinoma amplified sequence 1" evidence="2">
    <location>
        <begin position="17"/>
        <end position="408"/>
    </location>
</feature>
<feature type="compositionally biased region" description="Polar residues" evidence="1">
    <location>
        <begin position="349"/>
        <end position="361"/>
    </location>
</feature>
<accession>A0A670XT99</accession>
<dbReference type="AlphaFoldDB" id="A0A670XT99"/>
<reference evidence="3" key="2">
    <citation type="submission" date="2025-09" db="UniProtKB">
        <authorList>
            <consortium name="Ensembl"/>
        </authorList>
    </citation>
    <scope>IDENTIFICATION</scope>
</reference>
<feature type="region of interest" description="Disordered" evidence="1">
    <location>
        <begin position="74"/>
        <end position="143"/>
    </location>
</feature>
<reference evidence="3" key="1">
    <citation type="submission" date="2025-08" db="UniProtKB">
        <authorList>
            <consortium name="Ensembl"/>
        </authorList>
    </citation>
    <scope>IDENTIFICATION</scope>
</reference>
<evidence type="ECO:0000313" key="3">
    <source>
        <dbReference type="Ensembl" id="ENSPTXP00000002964.1"/>
    </source>
</evidence>
<dbReference type="Ensembl" id="ENSPTXT00000003048.1">
    <property type="protein sequence ID" value="ENSPTXP00000002964.1"/>
    <property type="gene ID" value="ENSPTXG00000002270.1"/>
</dbReference>
<dbReference type="PANTHER" id="PTHR15016:SF6">
    <property type="entry name" value="BREAST CARCINOMA-AMPLIFIED SEQUENCE 1"/>
    <property type="match status" value="1"/>
</dbReference>
<feature type="compositionally biased region" description="Low complexity" evidence="1">
    <location>
        <begin position="193"/>
        <end position="218"/>
    </location>
</feature>
<feature type="region of interest" description="Disordered" evidence="1">
    <location>
        <begin position="159"/>
        <end position="223"/>
    </location>
</feature>
<protein>
    <recommendedName>
        <fullName evidence="5">Breast carcinoma amplified sequence 1</fullName>
    </recommendedName>
</protein>
<feature type="signal peptide" evidence="2">
    <location>
        <begin position="1"/>
        <end position="16"/>
    </location>
</feature>
<dbReference type="InterPro" id="IPR026115">
    <property type="entry name" value="NABC1"/>
</dbReference>
<proteinExistence type="predicted"/>
<feature type="compositionally biased region" description="Polar residues" evidence="1">
    <location>
        <begin position="320"/>
        <end position="330"/>
    </location>
</feature>
<organism evidence="3 4">
    <name type="scientific">Pseudonaja textilis</name>
    <name type="common">Eastern brown snake</name>
    <dbReference type="NCBI Taxonomy" id="8673"/>
    <lineage>
        <taxon>Eukaryota</taxon>
        <taxon>Metazoa</taxon>
        <taxon>Chordata</taxon>
        <taxon>Craniata</taxon>
        <taxon>Vertebrata</taxon>
        <taxon>Euteleostomi</taxon>
        <taxon>Lepidosauria</taxon>
        <taxon>Squamata</taxon>
        <taxon>Bifurcata</taxon>
        <taxon>Unidentata</taxon>
        <taxon>Episquamata</taxon>
        <taxon>Toxicofera</taxon>
        <taxon>Serpentes</taxon>
        <taxon>Colubroidea</taxon>
        <taxon>Elapidae</taxon>
        <taxon>Hydrophiinae</taxon>
        <taxon>Pseudonaja</taxon>
    </lineage>
</organism>
<dbReference type="PANTHER" id="PTHR15016">
    <property type="entry name" value="BREAST CARCINOMA-AMPLIFIED SEQUENCE 1"/>
    <property type="match status" value="1"/>
</dbReference>
<feature type="compositionally biased region" description="Basic and acidic residues" evidence="1">
    <location>
        <begin position="331"/>
        <end position="343"/>
    </location>
</feature>